<evidence type="ECO:0000313" key="12">
    <source>
        <dbReference type="Proteomes" id="UP000575898"/>
    </source>
</evidence>
<evidence type="ECO:0000256" key="4">
    <source>
        <dbReference type="ARBA" id="ARBA00022692"/>
    </source>
</evidence>
<dbReference type="InterPro" id="IPR052702">
    <property type="entry name" value="MscS-like_channel"/>
</dbReference>
<reference evidence="11 12" key="1">
    <citation type="submission" date="2020-08" db="EMBL/GenBank/DDBJ databases">
        <title>Genomic Encyclopedia of Type Strains, Phase IV (KMG-IV): sequencing the most valuable type-strain genomes for metagenomic binning, comparative biology and taxonomic classification.</title>
        <authorList>
            <person name="Goeker M."/>
        </authorList>
    </citation>
    <scope>NUCLEOTIDE SEQUENCE [LARGE SCALE GENOMIC DNA]</scope>
    <source>
        <strain evidence="11 12">DSM 27165</strain>
    </source>
</reference>
<dbReference type="InterPro" id="IPR010920">
    <property type="entry name" value="LSM_dom_sf"/>
</dbReference>
<name>A0A840MML2_9PROT</name>
<keyword evidence="12" id="KW-1185">Reference proteome</keyword>
<dbReference type="Pfam" id="PF00924">
    <property type="entry name" value="MS_channel_2nd"/>
    <property type="match status" value="1"/>
</dbReference>
<dbReference type="SUPFAM" id="SSF82689">
    <property type="entry name" value="Mechanosensitive channel protein MscS (YggB), C-terminal domain"/>
    <property type="match status" value="1"/>
</dbReference>
<comment type="subcellular location">
    <subcellularLocation>
        <location evidence="1">Cell membrane</location>
        <topology evidence="1">Multi-pass membrane protein</topology>
    </subcellularLocation>
</comment>
<protein>
    <submittedName>
        <fullName evidence="11">Small-conductance mechanosensitive channel</fullName>
    </submittedName>
</protein>
<evidence type="ECO:0000313" key="11">
    <source>
        <dbReference type="EMBL" id="MBB5018359.1"/>
    </source>
</evidence>
<dbReference type="InterPro" id="IPR049278">
    <property type="entry name" value="MS_channel_C"/>
</dbReference>
<comment type="similarity">
    <text evidence="2">Belongs to the MscS (TC 1.A.23) family.</text>
</comment>
<dbReference type="Gene3D" id="2.30.30.60">
    <property type="match status" value="1"/>
</dbReference>
<evidence type="ECO:0000259" key="8">
    <source>
        <dbReference type="Pfam" id="PF00924"/>
    </source>
</evidence>
<evidence type="ECO:0000256" key="3">
    <source>
        <dbReference type="ARBA" id="ARBA00022475"/>
    </source>
</evidence>
<sequence>MTVEREIHNLIMEAAKDVGHIDLLWQSGVLALSLLLAWLVTRLMRGTVNAESANWEAGVGSFKRAFFPLSALLFIWIGKTLLSGFYSVRLLKVVIPLLATWAAIRVAVYMLRYIFPNRNWLKRFERWIAVLVWCSVALHMVGWLPDVMDMLDDLSFTFGKHRISALIVLSSLLWFSVTMLAAMWLGSFIEQRIMKADDLNMNMRVVMTKVARALLMVLGVLVALPMIGIDITMLSVFGGAFGVGLGLGLQKIASNYVSGFVILLDRSIRPGDFVIIDNRVGNITRLTARYVVVRSLDGSEAIIPNETLITSTVVNRSYTDKNLLIELPIQVAYQSDLDQVREIMLEAVQSEPRVLVAPEPSVALESFGESGINMKATFWIRDPENGQLGLKSAINFKIWHAFKAAGIEIPYTRREVTILNKPTMDIPGA</sequence>
<dbReference type="PANTHER" id="PTHR30347:SF1">
    <property type="entry name" value="MECHANOSENSITIVE CHANNEL MSCK"/>
    <property type="match status" value="1"/>
</dbReference>
<dbReference type="Gene3D" id="1.10.287.1260">
    <property type="match status" value="1"/>
</dbReference>
<dbReference type="Pfam" id="PF21088">
    <property type="entry name" value="MS_channel_1st"/>
    <property type="match status" value="1"/>
</dbReference>
<organism evidence="11 12">
    <name type="scientific">Chitinivorax tropicus</name>
    <dbReference type="NCBI Taxonomy" id="714531"/>
    <lineage>
        <taxon>Bacteria</taxon>
        <taxon>Pseudomonadati</taxon>
        <taxon>Pseudomonadota</taxon>
        <taxon>Betaproteobacteria</taxon>
        <taxon>Chitinivorax</taxon>
    </lineage>
</organism>
<dbReference type="GO" id="GO:0005886">
    <property type="term" value="C:plasma membrane"/>
    <property type="evidence" value="ECO:0007669"/>
    <property type="project" value="UniProtKB-SubCell"/>
</dbReference>
<dbReference type="RefSeq" id="WP_246490902.1">
    <property type="nucleotide sequence ID" value="NZ_JACHHY010000008.1"/>
</dbReference>
<feature type="domain" description="Mechanosensitive ion channel MscS C-terminal" evidence="9">
    <location>
        <begin position="325"/>
        <end position="409"/>
    </location>
</feature>
<evidence type="ECO:0000259" key="10">
    <source>
        <dbReference type="Pfam" id="PF21088"/>
    </source>
</evidence>
<keyword evidence="6 7" id="KW-0472">Membrane</keyword>
<gene>
    <name evidence="11" type="ORF">HNQ59_001647</name>
</gene>
<dbReference type="SUPFAM" id="SSF50182">
    <property type="entry name" value="Sm-like ribonucleoproteins"/>
    <property type="match status" value="1"/>
</dbReference>
<evidence type="ECO:0000256" key="5">
    <source>
        <dbReference type="ARBA" id="ARBA00022989"/>
    </source>
</evidence>
<dbReference type="InterPro" id="IPR023408">
    <property type="entry name" value="MscS_beta-dom_sf"/>
</dbReference>
<dbReference type="EMBL" id="JACHHY010000008">
    <property type="protein sequence ID" value="MBB5018359.1"/>
    <property type="molecule type" value="Genomic_DNA"/>
</dbReference>
<dbReference type="Pfam" id="PF21082">
    <property type="entry name" value="MS_channel_3rd"/>
    <property type="match status" value="1"/>
</dbReference>
<dbReference type="Proteomes" id="UP000575898">
    <property type="component" value="Unassembled WGS sequence"/>
</dbReference>
<feature type="transmembrane region" description="Helical" evidence="7">
    <location>
        <begin position="93"/>
        <end position="115"/>
    </location>
</feature>
<keyword evidence="3" id="KW-1003">Cell membrane</keyword>
<feature type="domain" description="Mechanosensitive ion channel transmembrane helices 2/3" evidence="10">
    <location>
        <begin position="210"/>
        <end position="250"/>
    </location>
</feature>
<dbReference type="InterPro" id="IPR011014">
    <property type="entry name" value="MscS_channel_TM-2"/>
</dbReference>
<feature type="transmembrane region" description="Helical" evidence="7">
    <location>
        <begin position="23"/>
        <end position="44"/>
    </location>
</feature>
<keyword evidence="4 7" id="KW-0812">Transmembrane</keyword>
<evidence type="ECO:0000256" key="1">
    <source>
        <dbReference type="ARBA" id="ARBA00004651"/>
    </source>
</evidence>
<feature type="transmembrane region" description="Helical" evidence="7">
    <location>
        <begin position="210"/>
        <end position="229"/>
    </location>
</feature>
<feature type="domain" description="Mechanosensitive ion channel MscS" evidence="8">
    <location>
        <begin position="252"/>
        <end position="317"/>
    </location>
</feature>
<dbReference type="InterPro" id="IPR011066">
    <property type="entry name" value="MscS_channel_C_sf"/>
</dbReference>
<feature type="transmembrane region" description="Helical" evidence="7">
    <location>
        <begin position="127"/>
        <end position="145"/>
    </location>
</feature>
<dbReference type="PANTHER" id="PTHR30347">
    <property type="entry name" value="POTASSIUM CHANNEL RELATED"/>
    <property type="match status" value="1"/>
</dbReference>
<dbReference type="InterPro" id="IPR006685">
    <property type="entry name" value="MscS_channel_2nd"/>
</dbReference>
<comment type="caution">
    <text evidence="11">The sequence shown here is derived from an EMBL/GenBank/DDBJ whole genome shotgun (WGS) entry which is preliminary data.</text>
</comment>
<dbReference type="Gene3D" id="3.30.70.100">
    <property type="match status" value="1"/>
</dbReference>
<dbReference type="AlphaFoldDB" id="A0A840MML2"/>
<evidence type="ECO:0000256" key="2">
    <source>
        <dbReference type="ARBA" id="ARBA00008017"/>
    </source>
</evidence>
<keyword evidence="5 7" id="KW-1133">Transmembrane helix</keyword>
<dbReference type="InterPro" id="IPR049142">
    <property type="entry name" value="MS_channel_1st"/>
</dbReference>
<evidence type="ECO:0000259" key="9">
    <source>
        <dbReference type="Pfam" id="PF21082"/>
    </source>
</evidence>
<accession>A0A840MML2</accession>
<evidence type="ECO:0000256" key="6">
    <source>
        <dbReference type="ARBA" id="ARBA00023136"/>
    </source>
</evidence>
<dbReference type="GO" id="GO:0008381">
    <property type="term" value="F:mechanosensitive monoatomic ion channel activity"/>
    <property type="evidence" value="ECO:0007669"/>
    <property type="project" value="UniProtKB-ARBA"/>
</dbReference>
<feature type="transmembrane region" description="Helical" evidence="7">
    <location>
        <begin position="65"/>
        <end position="87"/>
    </location>
</feature>
<evidence type="ECO:0000256" key="7">
    <source>
        <dbReference type="SAM" id="Phobius"/>
    </source>
</evidence>
<feature type="transmembrane region" description="Helical" evidence="7">
    <location>
        <begin position="165"/>
        <end position="189"/>
    </location>
</feature>
<proteinExistence type="inferred from homology"/>
<dbReference type="SUPFAM" id="SSF82861">
    <property type="entry name" value="Mechanosensitive channel protein MscS (YggB), transmembrane region"/>
    <property type="match status" value="1"/>
</dbReference>